<dbReference type="PANTHER" id="PTHR38688">
    <property type="entry name" value="PYR_REDOX_2 DOMAIN-CONTAINING PROTEIN"/>
    <property type="match status" value="1"/>
</dbReference>
<dbReference type="InterPro" id="IPR036188">
    <property type="entry name" value="FAD/NAD-bd_sf"/>
</dbReference>
<evidence type="ECO:0000313" key="2">
    <source>
        <dbReference type="EMBL" id="GMI29042.1"/>
    </source>
</evidence>
<gene>
    <name evidence="2" type="ORF">TeGR_g7481</name>
</gene>
<dbReference type="Gene3D" id="3.50.50.60">
    <property type="entry name" value="FAD/NAD(P)-binding domain"/>
    <property type="match status" value="1"/>
</dbReference>
<dbReference type="InterPro" id="IPR053275">
    <property type="entry name" value="Agnestin_monoxygenase"/>
</dbReference>
<evidence type="ECO:0000256" key="1">
    <source>
        <dbReference type="SAM" id="MobiDB-lite"/>
    </source>
</evidence>
<evidence type="ECO:0000313" key="3">
    <source>
        <dbReference type="Proteomes" id="UP001165060"/>
    </source>
</evidence>
<dbReference type="Proteomes" id="UP001165060">
    <property type="component" value="Unassembled WGS sequence"/>
</dbReference>
<feature type="region of interest" description="Disordered" evidence="1">
    <location>
        <begin position="417"/>
        <end position="439"/>
    </location>
</feature>
<dbReference type="PANTHER" id="PTHR38688:SF1">
    <property type="entry name" value="FAD_NAD(P)-BINDING DOMAIN-CONTAINING PROTEIN"/>
    <property type="match status" value="1"/>
</dbReference>
<evidence type="ECO:0008006" key="4">
    <source>
        <dbReference type="Google" id="ProtNLM"/>
    </source>
</evidence>
<protein>
    <recommendedName>
        <fullName evidence="4">FAD/NAD(P)-binding domain-containing protein</fullName>
    </recommendedName>
</protein>
<dbReference type="SUPFAM" id="SSF51905">
    <property type="entry name" value="FAD/NAD(P)-binding domain"/>
    <property type="match status" value="1"/>
</dbReference>
<reference evidence="2 3" key="1">
    <citation type="journal article" date="2023" name="Commun. Biol.">
        <title>Genome analysis of Parmales, the sister group of diatoms, reveals the evolutionary specialization of diatoms from phago-mixotrophs to photoautotrophs.</title>
        <authorList>
            <person name="Ban H."/>
            <person name="Sato S."/>
            <person name="Yoshikawa S."/>
            <person name="Yamada K."/>
            <person name="Nakamura Y."/>
            <person name="Ichinomiya M."/>
            <person name="Sato N."/>
            <person name="Blanc-Mathieu R."/>
            <person name="Endo H."/>
            <person name="Kuwata A."/>
            <person name="Ogata H."/>
        </authorList>
    </citation>
    <scope>NUCLEOTIDE SEQUENCE [LARGE SCALE GENOMIC DNA]</scope>
</reference>
<accession>A0ABQ6MM37</accession>
<dbReference type="EMBL" id="BRYB01000386">
    <property type="protein sequence ID" value="GMI29042.1"/>
    <property type="molecule type" value="Genomic_DNA"/>
</dbReference>
<feature type="compositionally biased region" description="Basic and acidic residues" evidence="1">
    <location>
        <begin position="425"/>
        <end position="439"/>
    </location>
</feature>
<keyword evidence="3" id="KW-1185">Reference proteome</keyword>
<proteinExistence type="predicted"/>
<name>A0ABQ6MM37_9STRA</name>
<organism evidence="2 3">
    <name type="scientific">Tetraparma gracilis</name>
    <dbReference type="NCBI Taxonomy" id="2962635"/>
    <lineage>
        <taxon>Eukaryota</taxon>
        <taxon>Sar</taxon>
        <taxon>Stramenopiles</taxon>
        <taxon>Ochrophyta</taxon>
        <taxon>Bolidophyceae</taxon>
        <taxon>Parmales</taxon>
        <taxon>Triparmaceae</taxon>
        <taxon>Tetraparma</taxon>
    </lineage>
</organism>
<comment type="caution">
    <text evidence="2">The sequence shown here is derived from an EMBL/GenBank/DDBJ whole genome shotgun (WGS) entry which is preliminary data.</text>
</comment>
<sequence length="439" mass="47560">MIARPLSRCVSSSASSADWLVVGGGPCGVVAAGLLANDAGSKKGSVHWVDEQRFETLGRFGNYQSVPGNTPVSIFRDVLSTIGGNGFYKDQALREANALSPRDSIQGSKTLLSCPKPDLTCDLSLAIDALSDVSLRLRTESPNIVSHDERRLEKLVLEDDGTWRAELWRDDDVTEINSRRVILVPGRVPSATPPELQQEPAIHVVPVEDAVAPDRLQAVAKQQPVDRWVVVGNSHTGMLVAMNLVKRCGVRPEDITVMSRSPLCFAEARPGPPPYTKFDGTGLKGSVALWARDGEASKLDTQRYTEKEGWASQLRRGTSETVGVVFANGFVTEGSAMPEVVTAAGRVAFPDKCLPPETYDGYTGRLNLGPSVGEGHTLFGCGFGFPEVWDDVEGHSEQRVGFNTVFVEHVQRIIKAANGMPSHAGKQDQHRDPLLQRQA</sequence>